<proteinExistence type="predicted"/>
<name>A0A4S8JBE8_MUSBA</name>
<gene>
    <name evidence="1" type="ORF">C4D60_Mb03t20690</name>
</gene>
<comment type="caution">
    <text evidence="1">The sequence shown here is derived from an EMBL/GenBank/DDBJ whole genome shotgun (WGS) entry which is preliminary data.</text>
</comment>
<dbReference type="Proteomes" id="UP000317650">
    <property type="component" value="Chromosome 3"/>
</dbReference>
<evidence type="ECO:0000313" key="2">
    <source>
        <dbReference type="Proteomes" id="UP000317650"/>
    </source>
</evidence>
<dbReference type="EMBL" id="PYDT01000006">
    <property type="protein sequence ID" value="THU59031.1"/>
    <property type="molecule type" value="Genomic_DNA"/>
</dbReference>
<organism evidence="1 2">
    <name type="scientific">Musa balbisiana</name>
    <name type="common">Banana</name>
    <dbReference type="NCBI Taxonomy" id="52838"/>
    <lineage>
        <taxon>Eukaryota</taxon>
        <taxon>Viridiplantae</taxon>
        <taxon>Streptophyta</taxon>
        <taxon>Embryophyta</taxon>
        <taxon>Tracheophyta</taxon>
        <taxon>Spermatophyta</taxon>
        <taxon>Magnoliopsida</taxon>
        <taxon>Liliopsida</taxon>
        <taxon>Zingiberales</taxon>
        <taxon>Musaceae</taxon>
        <taxon>Musa</taxon>
    </lineage>
</organism>
<reference evidence="1 2" key="1">
    <citation type="journal article" date="2019" name="Nat. Plants">
        <title>Genome sequencing of Musa balbisiana reveals subgenome evolution and function divergence in polyploid bananas.</title>
        <authorList>
            <person name="Yao X."/>
        </authorList>
    </citation>
    <scope>NUCLEOTIDE SEQUENCE [LARGE SCALE GENOMIC DNA]</scope>
    <source>
        <strain evidence="2">cv. DH-PKW</strain>
        <tissue evidence="1">Leaves</tissue>
    </source>
</reference>
<sequence>MVCWLRQEGSIGGRREVIGYHFNCWSSPNYIVKPGNQESLVPWNVANCLLGTKPGNLKVKVPITASRRWKGGVGFVGAATEEAINGGKQVAPPTTGAHCALWLRSQPSSPFLRLRGLALHAFLNYLSLSKQP</sequence>
<protein>
    <submittedName>
        <fullName evidence="1">Uncharacterized protein</fullName>
    </submittedName>
</protein>
<dbReference type="AlphaFoldDB" id="A0A4S8JBE8"/>
<keyword evidence="2" id="KW-1185">Reference proteome</keyword>
<accession>A0A4S8JBE8</accession>
<evidence type="ECO:0000313" key="1">
    <source>
        <dbReference type="EMBL" id="THU59031.1"/>
    </source>
</evidence>